<proteinExistence type="predicted"/>
<dbReference type="EMBL" id="VNFK01000001">
    <property type="protein sequence ID" value="TVU66958.1"/>
    <property type="molecule type" value="Genomic_DNA"/>
</dbReference>
<sequence length="442" mass="47634">MSARLERLPWSRFQRSIFLVVATAWLFDSIDLGAITFLLSPISTEFHLSAAQAGLLGSASFAGMLTGAIAAGSLADRIGRQKVFQYSILIWGVASLALVFAWDFNSVASFRFLLGVGMGAEFPVAAALIAEFMPAKKRGRYAALLEGAWPVGFIAAGAIAYFMVPAWGWRGFFALQAVLALWALVIRRSVPESPRWLASRGLTIEADRVMTGIETAVAKASGSPLPDYDVVSVAAKTSEEPRGIRALFVPEYRRRTIMLWLVWFCILFGYYGLTTWIGKLLTDSGFDVVKSIGFILLMALWGIPGFISAAFLIEVIGRKYCLALYTVLSAAAAFFYGQAAGETQLMIYGSLLQFFFFGMWSSIYAFTPELFPTRARGIGVGTATAAGRLGALLGPIVVPLLLAAGGTSLVFSASAALFVLAAVIVLIALPETKHAVLEDISH</sequence>
<dbReference type="PANTHER" id="PTHR23511">
    <property type="entry name" value="SYNAPTIC VESICLE GLYCOPROTEIN 2"/>
    <property type="match status" value="1"/>
</dbReference>
<feature type="transmembrane region" description="Helical" evidence="6">
    <location>
        <begin position="409"/>
        <end position="429"/>
    </location>
</feature>
<dbReference type="PROSITE" id="PS00217">
    <property type="entry name" value="SUGAR_TRANSPORT_2"/>
    <property type="match status" value="1"/>
</dbReference>
<dbReference type="PANTHER" id="PTHR23511:SF34">
    <property type="entry name" value="SYNAPTIC VESICLE GLYCOPROTEIN 2"/>
    <property type="match status" value="1"/>
</dbReference>
<feature type="transmembrane region" description="Helical" evidence="6">
    <location>
        <begin position="292"/>
        <end position="313"/>
    </location>
</feature>
<dbReference type="Pfam" id="PF00083">
    <property type="entry name" value="Sugar_tr"/>
    <property type="match status" value="1"/>
</dbReference>
<feature type="transmembrane region" description="Helical" evidence="6">
    <location>
        <begin position="141"/>
        <end position="161"/>
    </location>
</feature>
<evidence type="ECO:0000256" key="6">
    <source>
        <dbReference type="SAM" id="Phobius"/>
    </source>
</evidence>
<keyword evidence="4 6" id="KW-1133">Transmembrane helix</keyword>
<dbReference type="InterPro" id="IPR005828">
    <property type="entry name" value="MFS_sugar_transport-like"/>
</dbReference>
<evidence type="ECO:0000259" key="7">
    <source>
        <dbReference type="PROSITE" id="PS50850"/>
    </source>
</evidence>
<feature type="domain" description="Major facilitator superfamily (MFS) profile" evidence="7">
    <location>
        <begin position="17"/>
        <end position="433"/>
    </location>
</feature>
<dbReference type="InterPro" id="IPR020846">
    <property type="entry name" value="MFS_dom"/>
</dbReference>
<feature type="transmembrane region" description="Helical" evidence="6">
    <location>
        <begin position="83"/>
        <end position="102"/>
    </location>
</feature>
<feature type="transmembrane region" description="Helical" evidence="6">
    <location>
        <begin position="167"/>
        <end position="186"/>
    </location>
</feature>
<organism evidence="8 9">
    <name type="scientific">Paenarthrobacter nitroguajacolicus</name>
    <name type="common">Arthrobacter nitroguajacolicus</name>
    <dbReference type="NCBI Taxonomy" id="211146"/>
    <lineage>
        <taxon>Bacteria</taxon>
        <taxon>Bacillati</taxon>
        <taxon>Actinomycetota</taxon>
        <taxon>Actinomycetes</taxon>
        <taxon>Micrococcales</taxon>
        <taxon>Micrococcaceae</taxon>
        <taxon>Paenarthrobacter</taxon>
    </lineage>
</organism>
<dbReference type="Gene3D" id="1.20.1250.20">
    <property type="entry name" value="MFS general substrate transporter like domains"/>
    <property type="match status" value="1"/>
</dbReference>
<gene>
    <name evidence="8" type="ORF">FQP90_01515</name>
</gene>
<dbReference type="SUPFAM" id="SSF103473">
    <property type="entry name" value="MFS general substrate transporter"/>
    <property type="match status" value="1"/>
</dbReference>
<feature type="transmembrane region" description="Helical" evidence="6">
    <location>
        <begin position="320"/>
        <end position="339"/>
    </location>
</feature>
<feature type="transmembrane region" description="Helical" evidence="6">
    <location>
        <begin position="16"/>
        <end position="39"/>
    </location>
</feature>
<evidence type="ECO:0000256" key="5">
    <source>
        <dbReference type="ARBA" id="ARBA00023136"/>
    </source>
</evidence>
<dbReference type="GO" id="GO:0022857">
    <property type="term" value="F:transmembrane transporter activity"/>
    <property type="evidence" value="ECO:0007669"/>
    <property type="project" value="InterPro"/>
</dbReference>
<evidence type="ECO:0000256" key="2">
    <source>
        <dbReference type="ARBA" id="ARBA00022448"/>
    </source>
</evidence>
<evidence type="ECO:0000256" key="1">
    <source>
        <dbReference type="ARBA" id="ARBA00004651"/>
    </source>
</evidence>
<keyword evidence="5 6" id="KW-0472">Membrane</keyword>
<name>A0A558HCW3_PAENT</name>
<reference evidence="8 9" key="1">
    <citation type="submission" date="2019-07" db="EMBL/GenBank/DDBJ databases">
        <title>Diversity of Bacteria from Kongsfjorden, Arctic.</title>
        <authorList>
            <person name="Yu Y."/>
        </authorList>
    </citation>
    <scope>NUCLEOTIDE SEQUENCE [LARGE SCALE GENOMIC DNA]</scope>
    <source>
        <strain evidence="8 9">SM1928</strain>
    </source>
</reference>
<keyword evidence="2" id="KW-0813">Transport</keyword>
<dbReference type="InterPro" id="IPR036259">
    <property type="entry name" value="MFS_trans_sf"/>
</dbReference>
<feature type="transmembrane region" description="Helical" evidence="6">
    <location>
        <begin position="108"/>
        <end position="129"/>
    </location>
</feature>
<dbReference type="GO" id="GO:0005886">
    <property type="term" value="C:plasma membrane"/>
    <property type="evidence" value="ECO:0007669"/>
    <property type="project" value="UniProtKB-SubCell"/>
</dbReference>
<dbReference type="PROSITE" id="PS50850">
    <property type="entry name" value="MFS"/>
    <property type="match status" value="1"/>
</dbReference>
<evidence type="ECO:0000256" key="4">
    <source>
        <dbReference type="ARBA" id="ARBA00022989"/>
    </source>
</evidence>
<comment type="caution">
    <text evidence="8">The sequence shown here is derived from an EMBL/GenBank/DDBJ whole genome shotgun (WGS) entry which is preliminary data.</text>
</comment>
<feature type="transmembrane region" description="Helical" evidence="6">
    <location>
        <begin position="51"/>
        <end position="71"/>
    </location>
</feature>
<dbReference type="InterPro" id="IPR005829">
    <property type="entry name" value="Sugar_transporter_CS"/>
</dbReference>
<evidence type="ECO:0000313" key="8">
    <source>
        <dbReference type="EMBL" id="TVU66958.1"/>
    </source>
</evidence>
<evidence type="ECO:0000256" key="3">
    <source>
        <dbReference type="ARBA" id="ARBA00022692"/>
    </source>
</evidence>
<feature type="transmembrane region" description="Helical" evidence="6">
    <location>
        <begin position="257"/>
        <end position="277"/>
    </location>
</feature>
<dbReference type="PROSITE" id="PS00216">
    <property type="entry name" value="SUGAR_TRANSPORT_1"/>
    <property type="match status" value="1"/>
</dbReference>
<evidence type="ECO:0000313" key="9">
    <source>
        <dbReference type="Proteomes" id="UP000316500"/>
    </source>
</evidence>
<dbReference type="AlphaFoldDB" id="A0A558HCW3"/>
<dbReference type="OrthoDB" id="9787026at2"/>
<accession>A0A558HCW3</accession>
<keyword evidence="3 6" id="KW-0812">Transmembrane</keyword>
<protein>
    <submittedName>
        <fullName evidence="8">MFS transporter</fullName>
    </submittedName>
</protein>
<dbReference type="Proteomes" id="UP000316500">
    <property type="component" value="Unassembled WGS sequence"/>
</dbReference>
<feature type="transmembrane region" description="Helical" evidence="6">
    <location>
        <begin position="378"/>
        <end position="403"/>
    </location>
</feature>
<comment type="subcellular location">
    <subcellularLocation>
        <location evidence="1">Cell membrane</location>
        <topology evidence="1">Multi-pass membrane protein</topology>
    </subcellularLocation>
</comment>
<feature type="transmembrane region" description="Helical" evidence="6">
    <location>
        <begin position="345"/>
        <end position="366"/>
    </location>
</feature>